<sequence>MSSVFFRTLHARYDASALRGLFTPRKPRNPLLRVVLGLVGIAILAVLLVVGLFVGAAMVTFGLLRAALRGRRPASAKRADVLDAEYRIVSKPGQPALR</sequence>
<comment type="caution">
    <text evidence="2">The sequence shown here is derived from an EMBL/GenBank/DDBJ whole genome shotgun (WGS) entry which is preliminary data.</text>
</comment>
<dbReference type="OrthoDB" id="5976163at2"/>
<keyword evidence="1" id="KW-0472">Membrane</keyword>
<dbReference type="AlphaFoldDB" id="A0A5D4XM52"/>
<keyword evidence="1" id="KW-0812">Transmembrane</keyword>
<name>A0A5D4XM52_9GAMM</name>
<dbReference type="RefSeq" id="WP_149102307.1">
    <property type="nucleotide sequence ID" value="NZ_VTFT01000001.1"/>
</dbReference>
<dbReference type="Proteomes" id="UP000324973">
    <property type="component" value="Unassembled WGS sequence"/>
</dbReference>
<evidence type="ECO:0000313" key="3">
    <source>
        <dbReference type="Proteomes" id="UP000324973"/>
    </source>
</evidence>
<accession>A0A5D4XM52</accession>
<dbReference type="EMBL" id="VTFT01000001">
    <property type="protein sequence ID" value="TYT25758.1"/>
    <property type="molecule type" value="Genomic_DNA"/>
</dbReference>
<keyword evidence="3" id="KW-1185">Reference proteome</keyword>
<evidence type="ECO:0000313" key="2">
    <source>
        <dbReference type="EMBL" id="TYT25758.1"/>
    </source>
</evidence>
<reference evidence="2 3" key="1">
    <citation type="submission" date="2019-08" db="EMBL/GenBank/DDBJ databases">
        <title>Luteimonas viscosus sp. nov., isolated from soil of a sunflower field.</title>
        <authorList>
            <person name="Jianli Z."/>
            <person name="Ying Z."/>
        </authorList>
    </citation>
    <scope>NUCLEOTIDE SEQUENCE [LARGE SCALE GENOMIC DNA]</scope>
    <source>
        <strain evidence="2 3">XBU10</strain>
    </source>
</reference>
<protein>
    <submittedName>
        <fullName evidence="2">Uncharacterized protein</fullName>
    </submittedName>
</protein>
<proteinExistence type="predicted"/>
<keyword evidence="1" id="KW-1133">Transmembrane helix</keyword>
<gene>
    <name evidence="2" type="ORF">FZO89_05545</name>
</gene>
<evidence type="ECO:0000256" key="1">
    <source>
        <dbReference type="SAM" id="Phobius"/>
    </source>
</evidence>
<organism evidence="2 3">
    <name type="scientific">Luteimonas viscosa</name>
    <dbReference type="NCBI Taxonomy" id="1132694"/>
    <lineage>
        <taxon>Bacteria</taxon>
        <taxon>Pseudomonadati</taxon>
        <taxon>Pseudomonadota</taxon>
        <taxon>Gammaproteobacteria</taxon>
        <taxon>Lysobacterales</taxon>
        <taxon>Lysobacteraceae</taxon>
        <taxon>Luteimonas</taxon>
    </lineage>
</organism>
<feature type="transmembrane region" description="Helical" evidence="1">
    <location>
        <begin position="31"/>
        <end position="64"/>
    </location>
</feature>